<evidence type="ECO:0008006" key="4">
    <source>
        <dbReference type="Google" id="ProtNLM"/>
    </source>
</evidence>
<dbReference type="AlphaFoldDB" id="A0A8S1NNQ8"/>
<proteinExistence type="predicted"/>
<feature type="chain" id="PRO_5035904778" description="Trichocyst matrix protein" evidence="1">
    <location>
        <begin position="16"/>
        <end position="359"/>
    </location>
</feature>
<dbReference type="Proteomes" id="UP000688137">
    <property type="component" value="Unassembled WGS sequence"/>
</dbReference>
<comment type="caution">
    <text evidence="2">The sequence shown here is derived from an EMBL/GenBank/DDBJ whole genome shotgun (WGS) entry which is preliminary data.</text>
</comment>
<feature type="signal peptide" evidence="1">
    <location>
        <begin position="1"/>
        <end position="15"/>
    </location>
</feature>
<protein>
    <recommendedName>
        <fullName evidence="4">Trichocyst matrix protein</fullName>
    </recommendedName>
</protein>
<keyword evidence="1" id="KW-0732">Signal</keyword>
<organism evidence="2 3">
    <name type="scientific">Paramecium primaurelia</name>
    <dbReference type="NCBI Taxonomy" id="5886"/>
    <lineage>
        <taxon>Eukaryota</taxon>
        <taxon>Sar</taxon>
        <taxon>Alveolata</taxon>
        <taxon>Ciliophora</taxon>
        <taxon>Intramacronucleata</taxon>
        <taxon>Oligohymenophorea</taxon>
        <taxon>Peniculida</taxon>
        <taxon>Parameciidae</taxon>
        <taxon>Paramecium</taxon>
    </lineage>
</organism>
<dbReference type="OMA" id="CILGQQP"/>
<sequence length="359" mass="41689">MKAIIFIALLACILGQQPEMLEQIAQNSFGRQILQTIQLELTQENAARQIYTMLNKLFYDLRDEDARSSKANGERQAQCSDQFTQINTIQEKALVSKADYERQIPGKQEELTNKLAQVEQKNAEIQRNDQLQINFSEQRRKEHQLYEQKRDELIGLINGLKQAQQIIRQLQTSHPGGALVQLKEHHEQLLKSYAANSEFKNMASLLMELCTDIKIHSDNDNVQVIVDIINDLIESIYDVQKREMYAEDWAQKFFEQDLLRLSKENVRLQGQIADDQVAAEFAQQRLEDLQQQALLQQIIYDNKEVERKSFEVACKEDNNAAEQARVSRNEQIQIVLQLLELFENNFNDRTRAALLQIVV</sequence>
<evidence type="ECO:0000313" key="3">
    <source>
        <dbReference type="Proteomes" id="UP000688137"/>
    </source>
</evidence>
<evidence type="ECO:0000256" key="1">
    <source>
        <dbReference type="SAM" id="SignalP"/>
    </source>
</evidence>
<dbReference type="EMBL" id="CAJJDM010000100">
    <property type="protein sequence ID" value="CAD8094917.1"/>
    <property type="molecule type" value="Genomic_DNA"/>
</dbReference>
<keyword evidence="3" id="KW-1185">Reference proteome</keyword>
<accession>A0A8S1NNQ8</accession>
<evidence type="ECO:0000313" key="2">
    <source>
        <dbReference type="EMBL" id="CAD8094917.1"/>
    </source>
</evidence>
<gene>
    <name evidence="2" type="ORF">PPRIM_AZ9-3.1.T0970097</name>
</gene>
<reference evidence="2" key="1">
    <citation type="submission" date="2021-01" db="EMBL/GenBank/DDBJ databases">
        <authorList>
            <consortium name="Genoscope - CEA"/>
            <person name="William W."/>
        </authorList>
    </citation>
    <scope>NUCLEOTIDE SEQUENCE</scope>
</reference>
<name>A0A8S1NNQ8_PARPR</name>